<keyword evidence="3" id="KW-1185">Reference proteome</keyword>
<evidence type="ECO:0008006" key="4">
    <source>
        <dbReference type="Google" id="ProtNLM"/>
    </source>
</evidence>
<dbReference type="VEuPathDB" id="FungiDB:SCHCODRAFT_01115986"/>
<protein>
    <recommendedName>
        <fullName evidence="4">Conidiation-specific protein 6</fullName>
    </recommendedName>
</protein>
<evidence type="ECO:0000256" key="1">
    <source>
        <dbReference type="SAM" id="MobiDB-lite"/>
    </source>
</evidence>
<feature type="compositionally biased region" description="Basic residues" evidence="1">
    <location>
        <begin position="72"/>
        <end position="97"/>
    </location>
</feature>
<feature type="compositionally biased region" description="Basic and acidic residues" evidence="1">
    <location>
        <begin position="30"/>
        <end position="47"/>
    </location>
</feature>
<dbReference type="HOGENOM" id="CLU_2347890_0_0_1"/>
<sequence length="97" mass="11090">MYAENNTHKNPERVAAGYKGTLNNPNAGQEAKENASQRLREHGEDQPRASIGRSSSGLGRLSRSLYQSHNTYHVRSRRYRLGRRVRPGPRRGAHRPW</sequence>
<dbReference type="InterPro" id="IPR018824">
    <property type="entry name" value="Conidiation-specific_6"/>
</dbReference>
<evidence type="ECO:0000313" key="3">
    <source>
        <dbReference type="Proteomes" id="UP000007431"/>
    </source>
</evidence>
<proteinExistence type="predicted"/>
<dbReference type="Proteomes" id="UP000007431">
    <property type="component" value="Unassembled WGS sequence"/>
</dbReference>
<feature type="compositionally biased region" description="Basic and acidic residues" evidence="1">
    <location>
        <begin position="1"/>
        <end position="12"/>
    </location>
</feature>
<dbReference type="AlphaFoldDB" id="D8PP52"/>
<dbReference type="EMBL" id="GL377302">
    <property type="protein sequence ID" value="EFJ03634.1"/>
    <property type="molecule type" value="Genomic_DNA"/>
</dbReference>
<name>D8PP52_SCHCM</name>
<gene>
    <name evidence="2" type="ORF">SCHCODRAFT_46502</name>
</gene>
<evidence type="ECO:0000313" key="2">
    <source>
        <dbReference type="EMBL" id="EFJ03634.1"/>
    </source>
</evidence>
<feature type="region of interest" description="Disordered" evidence="1">
    <location>
        <begin position="1"/>
        <end position="97"/>
    </location>
</feature>
<accession>D8PP52</accession>
<feature type="compositionally biased region" description="Low complexity" evidence="1">
    <location>
        <begin position="52"/>
        <end position="65"/>
    </location>
</feature>
<dbReference type="InParanoid" id="D8PP52"/>
<dbReference type="Pfam" id="PF10346">
    <property type="entry name" value="Con-6"/>
    <property type="match status" value="1"/>
</dbReference>
<reference evidence="2 3" key="1">
    <citation type="journal article" date="2010" name="Nat. Biotechnol.">
        <title>Genome sequence of the model mushroom Schizophyllum commune.</title>
        <authorList>
            <person name="Ohm R.A."/>
            <person name="de Jong J.F."/>
            <person name="Lugones L.G."/>
            <person name="Aerts A."/>
            <person name="Kothe E."/>
            <person name="Stajich J.E."/>
            <person name="de Vries R.P."/>
            <person name="Record E."/>
            <person name="Levasseur A."/>
            <person name="Baker S.E."/>
            <person name="Bartholomew K.A."/>
            <person name="Coutinho P.M."/>
            <person name="Erdmann S."/>
            <person name="Fowler T.J."/>
            <person name="Gathman A.C."/>
            <person name="Lombard V."/>
            <person name="Henrissat B."/>
            <person name="Knabe N."/>
            <person name="Kuees U."/>
            <person name="Lilly W.W."/>
            <person name="Lindquist E."/>
            <person name="Lucas S."/>
            <person name="Magnuson J.K."/>
            <person name="Piumi F."/>
            <person name="Raudaskoski M."/>
            <person name="Salamov A."/>
            <person name="Schmutz J."/>
            <person name="Schwarze F.W.M.R."/>
            <person name="vanKuyk P.A."/>
            <person name="Horton J.S."/>
            <person name="Grigoriev I.V."/>
            <person name="Woesten H.A.B."/>
        </authorList>
    </citation>
    <scope>NUCLEOTIDE SEQUENCE [LARGE SCALE GENOMIC DNA]</scope>
    <source>
        <strain evidence="3">H4-8 / FGSC 9210</strain>
    </source>
</reference>
<organism evidence="3">
    <name type="scientific">Schizophyllum commune (strain H4-8 / FGSC 9210)</name>
    <name type="common">Split gill fungus</name>
    <dbReference type="NCBI Taxonomy" id="578458"/>
    <lineage>
        <taxon>Eukaryota</taxon>
        <taxon>Fungi</taxon>
        <taxon>Dikarya</taxon>
        <taxon>Basidiomycota</taxon>
        <taxon>Agaricomycotina</taxon>
        <taxon>Agaricomycetes</taxon>
        <taxon>Agaricomycetidae</taxon>
        <taxon>Agaricales</taxon>
        <taxon>Schizophyllaceae</taxon>
        <taxon>Schizophyllum</taxon>
    </lineage>
</organism>